<evidence type="ECO:0000256" key="1">
    <source>
        <dbReference type="ARBA" id="ARBA00005535"/>
    </source>
</evidence>
<dbReference type="OrthoDB" id="66510at2759"/>
<protein>
    <submittedName>
        <fullName evidence="2">Uncharacterized protein</fullName>
    </submittedName>
</protein>
<organism evidence="2 3">
    <name type="scientific">Apolygus lucorum</name>
    <name type="common">Small green plant bug</name>
    <name type="synonym">Lygocoris lucorum</name>
    <dbReference type="NCBI Taxonomy" id="248454"/>
    <lineage>
        <taxon>Eukaryota</taxon>
        <taxon>Metazoa</taxon>
        <taxon>Ecdysozoa</taxon>
        <taxon>Arthropoda</taxon>
        <taxon>Hexapoda</taxon>
        <taxon>Insecta</taxon>
        <taxon>Pterygota</taxon>
        <taxon>Neoptera</taxon>
        <taxon>Paraneoptera</taxon>
        <taxon>Hemiptera</taxon>
        <taxon>Heteroptera</taxon>
        <taxon>Panheteroptera</taxon>
        <taxon>Cimicomorpha</taxon>
        <taxon>Miridae</taxon>
        <taxon>Mirini</taxon>
        <taxon>Apolygus</taxon>
    </lineage>
</organism>
<dbReference type="PANTHER" id="PTHR13618:SF1">
    <property type="entry name" value="PROTEIN ROGDI HOMOLOG"/>
    <property type="match status" value="1"/>
</dbReference>
<gene>
    <name evidence="2" type="ORF">GE061_017863</name>
</gene>
<dbReference type="PANTHER" id="PTHR13618">
    <property type="entry name" value="LEUCINE ZIPPER CONTAINING TRANSCRIPTION FACTOR LZF1"/>
    <property type="match status" value="1"/>
</dbReference>
<evidence type="ECO:0000313" key="2">
    <source>
        <dbReference type="EMBL" id="KAF6206627.1"/>
    </source>
</evidence>
<comment type="caution">
    <text evidence="2">The sequence shown here is derived from an EMBL/GenBank/DDBJ whole genome shotgun (WGS) entry which is preliminary data.</text>
</comment>
<accession>A0A6A4JES2</accession>
<dbReference type="InterPro" id="IPR028241">
    <property type="entry name" value="RAVE2/Rogdi"/>
</dbReference>
<evidence type="ECO:0000313" key="3">
    <source>
        <dbReference type="Proteomes" id="UP000466442"/>
    </source>
</evidence>
<reference evidence="2" key="1">
    <citation type="journal article" date="2021" name="Mol. Ecol. Resour.">
        <title>Apolygus lucorum genome provides insights into omnivorousness and mesophyll feeding.</title>
        <authorList>
            <person name="Liu Y."/>
            <person name="Liu H."/>
            <person name="Wang H."/>
            <person name="Huang T."/>
            <person name="Liu B."/>
            <person name="Yang B."/>
            <person name="Yin L."/>
            <person name="Li B."/>
            <person name="Zhang Y."/>
            <person name="Zhang S."/>
            <person name="Jiang F."/>
            <person name="Zhang X."/>
            <person name="Ren Y."/>
            <person name="Wang B."/>
            <person name="Wang S."/>
            <person name="Lu Y."/>
            <person name="Wu K."/>
            <person name="Fan W."/>
            <person name="Wang G."/>
        </authorList>
    </citation>
    <scope>NUCLEOTIDE SEQUENCE</scope>
    <source>
        <strain evidence="2">12Hb</strain>
    </source>
</reference>
<sequence length="267" mass="30498">MVDTEKEEALSLQHEFEWVLNKEVHTVLHQLKNILVECIKRFPVPLNLSGDSHHKPEKFVLTSGLDQIKCVLSLTGDSITHADISFKVQRQQVVSYRTSVQPDNPWRLHQVQDAVNHLHQAIVIIDNIDAEYQFRSSEEVLFTLGNILGCLQRGRSSLILPRKRTIDDLMKSRNMKSLNPALPEDLALSFYIQSHKLVFAVYQLCSLQGTMKYETLQSEASVPWLNEVLVLFTVALQLCQQLKDKISVFAQYKDFVVGPLPPLHCNV</sequence>
<dbReference type="AlphaFoldDB" id="A0A6A4JES2"/>
<comment type="similarity">
    <text evidence="1">Belongs to the rogdi family.</text>
</comment>
<proteinExistence type="inferred from homology"/>
<name>A0A6A4JES2_APOLU</name>
<keyword evidence="3" id="KW-1185">Reference proteome</keyword>
<dbReference type="Proteomes" id="UP000466442">
    <property type="component" value="Unassembled WGS sequence"/>
</dbReference>
<dbReference type="GO" id="GO:0043291">
    <property type="term" value="C:RAVE complex"/>
    <property type="evidence" value="ECO:0007669"/>
    <property type="project" value="TreeGrafter"/>
</dbReference>
<dbReference type="Pfam" id="PF10259">
    <property type="entry name" value="Rogdi_lz"/>
    <property type="match status" value="1"/>
</dbReference>
<dbReference type="EMBL" id="WIXP02000008">
    <property type="protein sequence ID" value="KAF6206627.1"/>
    <property type="molecule type" value="Genomic_DNA"/>
</dbReference>